<dbReference type="EMBL" id="CP163435">
    <property type="protein sequence ID" value="XDQ24295.1"/>
    <property type="molecule type" value="Genomic_DNA"/>
</dbReference>
<name>A0AB39P0U7_9ACTN</name>
<reference evidence="2" key="1">
    <citation type="submission" date="2024-07" db="EMBL/GenBank/DDBJ databases">
        <authorList>
            <person name="Yu S.T."/>
        </authorList>
    </citation>
    <scope>NUCLEOTIDE SEQUENCE</scope>
    <source>
        <strain evidence="2">R21</strain>
    </source>
</reference>
<evidence type="ECO:0000313" key="2">
    <source>
        <dbReference type="EMBL" id="XDQ24295.1"/>
    </source>
</evidence>
<organism evidence="2">
    <name type="scientific">Streptomyces sp. R21</name>
    <dbReference type="NCBI Taxonomy" id="3238627"/>
    <lineage>
        <taxon>Bacteria</taxon>
        <taxon>Bacillati</taxon>
        <taxon>Actinomycetota</taxon>
        <taxon>Actinomycetes</taxon>
        <taxon>Kitasatosporales</taxon>
        <taxon>Streptomycetaceae</taxon>
        <taxon>Streptomyces</taxon>
    </lineage>
</organism>
<feature type="compositionally biased region" description="Pro residues" evidence="1">
    <location>
        <begin position="31"/>
        <end position="46"/>
    </location>
</feature>
<accession>A0AB39P0U7</accession>
<dbReference type="RefSeq" id="WP_369230809.1">
    <property type="nucleotide sequence ID" value="NZ_CP163435.1"/>
</dbReference>
<gene>
    <name evidence="2" type="ORF">AB5J56_06105</name>
</gene>
<proteinExistence type="predicted"/>
<sequence length="46" mass="5132">MIGAAPGEHSETRTTWRNGHRERLLTTQPTSPEPQITPQPESKPLP</sequence>
<evidence type="ECO:0000256" key="1">
    <source>
        <dbReference type="SAM" id="MobiDB-lite"/>
    </source>
</evidence>
<protein>
    <submittedName>
        <fullName evidence="2">Uncharacterized protein</fullName>
    </submittedName>
</protein>
<dbReference type="AlphaFoldDB" id="A0AB39P0U7"/>
<feature type="region of interest" description="Disordered" evidence="1">
    <location>
        <begin position="1"/>
        <end position="46"/>
    </location>
</feature>
<feature type="compositionally biased region" description="Basic and acidic residues" evidence="1">
    <location>
        <begin position="8"/>
        <end position="24"/>
    </location>
</feature>